<keyword evidence="9 13" id="KW-0238">DNA-binding</keyword>
<feature type="active site" evidence="13">
    <location>
        <position position="7"/>
    </location>
</feature>
<evidence type="ECO:0000256" key="2">
    <source>
        <dbReference type="ARBA" id="ARBA00022490"/>
    </source>
</evidence>
<dbReference type="Pfam" id="PF02075">
    <property type="entry name" value="RuvC"/>
    <property type="match status" value="1"/>
</dbReference>
<comment type="function">
    <text evidence="13">The RuvA-RuvB-RuvC complex processes Holliday junction (HJ) DNA during genetic recombination and DNA repair. Endonuclease that resolves HJ intermediates. Cleaves cruciform DNA by making single-stranded nicks across the HJ at symmetrical positions within the homologous arms, yielding a 5'-phosphate and a 3'-hydroxyl group; requires a central core of homology in the junction. The consensus cleavage sequence is 5'-(A/T)TT(C/G)-3'. Cleavage occurs on the 3'-side of the TT dinucleotide at the point of strand exchange. HJ branch migration catalyzed by RuvA-RuvB allows RuvC to scan DNA until it finds its consensus sequence, where it cleaves and resolves the cruciform DNA.</text>
</comment>
<evidence type="ECO:0000256" key="13">
    <source>
        <dbReference type="HAMAP-Rule" id="MF_00034"/>
    </source>
</evidence>
<dbReference type="InterPro" id="IPR002176">
    <property type="entry name" value="X-over_junc_endoDNase_RuvC"/>
</dbReference>
<evidence type="ECO:0000313" key="16">
    <source>
        <dbReference type="Proteomes" id="UP000033886"/>
    </source>
</evidence>
<organism evidence="15 16">
    <name type="scientific">candidate division WS6 bacterium GW2011_GWF1_36_8</name>
    <dbReference type="NCBI Taxonomy" id="1619098"/>
    <lineage>
        <taxon>Bacteria</taxon>
        <taxon>Candidatus Dojkabacteria</taxon>
    </lineage>
</organism>
<dbReference type="GO" id="GO:0008821">
    <property type="term" value="F:crossover junction DNA endonuclease activity"/>
    <property type="evidence" value="ECO:0007669"/>
    <property type="project" value="UniProtKB-UniRule"/>
</dbReference>
<keyword evidence="11 13" id="KW-0234">DNA repair</keyword>
<dbReference type="GO" id="GO:0006281">
    <property type="term" value="P:DNA repair"/>
    <property type="evidence" value="ECO:0007669"/>
    <property type="project" value="UniProtKB-UniRule"/>
</dbReference>
<protein>
    <recommendedName>
        <fullName evidence="13 14">Crossover junction endodeoxyribonuclease RuvC</fullName>
        <ecNumber evidence="13 14">3.1.21.10</ecNumber>
    </recommendedName>
    <alternativeName>
        <fullName evidence="13">Holliday junction nuclease RuvC</fullName>
    </alternativeName>
    <alternativeName>
        <fullName evidence="13">Holliday junction resolvase RuvC</fullName>
    </alternativeName>
</protein>
<feature type="active site" evidence="13">
    <location>
        <position position="68"/>
    </location>
</feature>
<dbReference type="PROSITE" id="PS01321">
    <property type="entry name" value="RUVC"/>
    <property type="match status" value="1"/>
</dbReference>
<keyword evidence="8 13" id="KW-0460">Magnesium</keyword>
<feature type="active site" evidence="13">
    <location>
        <position position="141"/>
    </location>
</feature>
<dbReference type="GO" id="GO:0005737">
    <property type="term" value="C:cytoplasm"/>
    <property type="evidence" value="ECO:0007669"/>
    <property type="project" value="UniProtKB-SubCell"/>
</dbReference>
<evidence type="ECO:0000256" key="6">
    <source>
        <dbReference type="ARBA" id="ARBA00022763"/>
    </source>
</evidence>
<evidence type="ECO:0000256" key="5">
    <source>
        <dbReference type="ARBA" id="ARBA00022759"/>
    </source>
</evidence>
<dbReference type="PRINTS" id="PR00696">
    <property type="entry name" value="RSOLVASERUVC"/>
</dbReference>
<dbReference type="Proteomes" id="UP000033886">
    <property type="component" value="Unassembled WGS sequence"/>
</dbReference>
<dbReference type="NCBIfam" id="TIGR00228">
    <property type="entry name" value="ruvC"/>
    <property type="match status" value="1"/>
</dbReference>
<sequence>MRILGIDPGVATTGWAIIDFDKDNKPHPVDYGAIITAKELTISQRLEEIYKDLNELIVKFKPEYAGVETLLFCNNAKTAITVGEARGVVLLTLQQHNIPLKEFTPLQVKDAITGYGKADKRQVQENVKTICELDEIPKPDDAADALAIAIATEILVSRKQY</sequence>
<comment type="similarity">
    <text evidence="1 13">Belongs to the RuvC family.</text>
</comment>
<dbReference type="EMBL" id="LBSK01000023">
    <property type="protein sequence ID" value="KKQ16520.1"/>
    <property type="molecule type" value="Genomic_DNA"/>
</dbReference>
<comment type="subunit">
    <text evidence="13">Homodimer which binds Holliday junction (HJ) DNA. The HJ becomes 2-fold symmetrical on binding to RuvC with unstacked arms; it has a different conformation from HJ DNA in complex with RuvA. In the full resolvosome a probable DNA-RuvA(4)-RuvB(12)-RuvC(2) complex forms which resolves the HJ.</text>
</comment>
<evidence type="ECO:0000256" key="1">
    <source>
        <dbReference type="ARBA" id="ARBA00009518"/>
    </source>
</evidence>
<dbReference type="InterPro" id="IPR036397">
    <property type="entry name" value="RNaseH_sf"/>
</dbReference>
<dbReference type="SUPFAM" id="SSF53098">
    <property type="entry name" value="Ribonuclease H-like"/>
    <property type="match status" value="1"/>
</dbReference>
<evidence type="ECO:0000313" key="15">
    <source>
        <dbReference type="EMBL" id="KKQ16520.1"/>
    </source>
</evidence>
<comment type="cofactor">
    <cofactor evidence="13">
        <name>Mg(2+)</name>
        <dbReference type="ChEBI" id="CHEBI:18420"/>
    </cofactor>
    <text evidence="13">Binds 2 Mg(2+) ion per subunit.</text>
</comment>
<dbReference type="HAMAP" id="MF_00034">
    <property type="entry name" value="RuvC"/>
    <property type="match status" value="1"/>
</dbReference>
<evidence type="ECO:0000256" key="3">
    <source>
        <dbReference type="ARBA" id="ARBA00022722"/>
    </source>
</evidence>
<proteinExistence type="inferred from homology"/>
<keyword evidence="3 13" id="KW-0540">Nuclease</keyword>
<evidence type="ECO:0000256" key="11">
    <source>
        <dbReference type="ARBA" id="ARBA00023204"/>
    </source>
</evidence>
<keyword evidence="2 13" id="KW-0963">Cytoplasm</keyword>
<dbReference type="GO" id="GO:0000287">
    <property type="term" value="F:magnesium ion binding"/>
    <property type="evidence" value="ECO:0007669"/>
    <property type="project" value="UniProtKB-UniRule"/>
</dbReference>
<dbReference type="GO" id="GO:0003677">
    <property type="term" value="F:DNA binding"/>
    <property type="evidence" value="ECO:0007669"/>
    <property type="project" value="UniProtKB-KW"/>
</dbReference>
<evidence type="ECO:0000256" key="4">
    <source>
        <dbReference type="ARBA" id="ARBA00022723"/>
    </source>
</evidence>
<dbReference type="Gene3D" id="3.30.420.10">
    <property type="entry name" value="Ribonuclease H-like superfamily/Ribonuclease H"/>
    <property type="match status" value="1"/>
</dbReference>
<keyword evidence="6 13" id="KW-0227">DNA damage</keyword>
<dbReference type="CDD" id="cd16962">
    <property type="entry name" value="RuvC"/>
    <property type="match status" value="1"/>
</dbReference>
<dbReference type="NCBIfam" id="NF000711">
    <property type="entry name" value="PRK00039.2-1"/>
    <property type="match status" value="1"/>
</dbReference>
<dbReference type="InterPro" id="IPR012337">
    <property type="entry name" value="RNaseH-like_sf"/>
</dbReference>
<accession>A0A0G0FRL9</accession>
<keyword evidence="7 13" id="KW-0378">Hydrolase</keyword>
<dbReference type="PATRIC" id="fig|1619098.3.peg.291"/>
<comment type="caution">
    <text evidence="15">The sequence shown here is derived from an EMBL/GenBank/DDBJ whole genome shotgun (WGS) entry which is preliminary data.</text>
</comment>
<feature type="binding site" evidence="13">
    <location>
        <position position="141"/>
    </location>
    <ligand>
        <name>Mg(2+)</name>
        <dbReference type="ChEBI" id="CHEBI:18420"/>
        <label>1</label>
    </ligand>
</feature>
<name>A0A0G0FRL9_9BACT</name>
<evidence type="ECO:0000256" key="9">
    <source>
        <dbReference type="ARBA" id="ARBA00023125"/>
    </source>
</evidence>
<comment type="subcellular location">
    <subcellularLocation>
        <location evidence="13">Cytoplasm</location>
    </subcellularLocation>
</comment>
<comment type="catalytic activity">
    <reaction evidence="12 13">
        <text>Endonucleolytic cleavage at a junction such as a reciprocal single-stranded crossover between two homologous DNA duplexes (Holliday junction).</text>
        <dbReference type="EC" id="3.1.21.10"/>
    </reaction>
</comment>
<dbReference type="AlphaFoldDB" id="A0A0G0FRL9"/>
<dbReference type="EC" id="3.1.21.10" evidence="13 14"/>
<reference evidence="15 16" key="1">
    <citation type="journal article" date="2015" name="Nature">
        <title>rRNA introns, odd ribosomes, and small enigmatic genomes across a large radiation of phyla.</title>
        <authorList>
            <person name="Brown C.T."/>
            <person name="Hug L.A."/>
            <person name="Thomas B.C."/>
            <person name="Sharon I."/>
            <person name="Castelle C.J."/>
            <person name="Singh A."/>
            <person name="Wilkins M.J."/>
            <person name="Williams K.H."/>
            <person name="Banfield J.F."/>
        </authorList>
    </citation>
    <scope>NUCLEOTIDE SEQUENCE [LARGE SCALE GENOMIC DNA]</scope>
</reference>
<evidence type="ECO:0000256" key="7">
    <source>
        <dbReference type="ARBA" id="ARBA00022801"/>
    </source>
</evidence>
<evidence type="ECO:0000256" key="12">
    <source>
        <dbReference type="ARBA" id="ARBA00029354"/>
    </source>
</evidence>
<evidence type="ECO:0000256" key="8">
    <source>
        <dbReference type="ARBA" id="ARBA00022842"/>
    </source>
</evidence>
<evidence type="ECO:0000256" key="14">
    <source>
        <dbReference type="NCBIfam" id="TIGR00228"/>
    </source>
</evidence>
<keyword evidence="5 13" id="KW-0255">Endonuclease</keyword>
<feature type="binding site" evidence="13">
    <location>
        <position position="7"/>
    </location>
    <ligand>
        <name>Mg(2+)</name>
        <dbReference type="ChEBI" id="CHEBI:18420"/>
        <label>1</label>
    </ligand>
</feature>
<dbReference type="GO" id="GO:0006310">
    <property type="term" value="P:DNA recombination"/>
    <property type="evidence" value="ECO:0007669"/>
    <property type="project" value="UniProtKB-UniRule"/>
</dbReference>
<dbReference type="PANTHER" id="PTHR30194">
    <property type="entry name" value="CROSSOVER JUNCTION ENDODEOXYRIBONUCLEASE RUVC"/>
    <property type="match status" value="1"/>
</dbReference>
<gene>
    <name evidence="13" type="primary">ruvC</name>
    <name evidence="15" type="ORF">US29_C0023G0007</name>
</gene>
<dbReference type="FunFam" id="3.30.420.10:FF:000002">
    <property type="entry name" value="Crossover junction endodeoxyribonuclease RuvC"/>
    <property type="match status" value="1"/>
</dbReference>
<dbReference type="GO" id="GO:0048476">
    <property type="term" value="C:Holliday junction resolvase complex"/>
    <property type="evidence" value="ECO:0007669"/>
    <property type="project" value="UniProtKB-UniRule"/>
</dbReference>
<keyword evidence="10 13" id="KW-0233">DNA recombination</keyword>
<dbReference type="InterPro" id="IPR020563">
    <property type="entry name" value="X-over_junc_endoDNase_Mg_BS"/>
</dbReference>
<feature type="binding site" evidence="13">
    <location>
        <position position="68"/>
    </location>
    <ligand>
        <name>Mg(2+)</name>
        <dbReference type="ChEBI" id="CHEBI:18420"/>
        <label>2</label>
    </ligand>
</feature>
<evidence type="ECO:0000256" key="10">
    <source>
        <dbReference type="ARBA" id="ARBA00023172"/>
    </source>
</evidence>
<dbReference type="PANTHER" id="PTHR30194:SF3">
    <property type="entry name" value="CROSSOVER JUNCTION ENDODEOXYRIBONUCLEASE RUVC"/>
    <property type="match status" value="1"/>
</dbReference>
<keyword evidence="4 13" id="KW-0479">Metal-binding</keyword>